<accession>X1CMB1</accession>
<comment type="similarity">
    <text evidence="2">Belongs to the UDP-N-acetylglucosamine 2-epimerase family.</text>
</comment>
<feature type="non-terminal residue" evidence="5">
    <location>
        <position position="1"/>
    </location>
</feature>
<feature type="domain" description="UDP-N-acetylglucosamine 2-epimerase" evidence="4">
    <location>
        <begin position="1"/>
        <end position="126"/>
    </location>
</feature>
<evidence type="ECO:0000256" key="2">
    <source>
        <dbReference type="ARBA" id="ARBA00038209"/>
    </source>
</evidence>
<gene>
    <name evidence="5" type="ORF">S01H4_64271</name>
</gene>
<dbReference type="EMBL" id="BART01038918">
    <property type="protein sequence ID" value="GAH08897.1"/>
    <property type="molecule type" value="Genomic_DNA"/>
</dbReference>
<keyword evidence="1" id="KW-0413">Isomerase</keyword>
<dbReference type="PANTHER" id="PTHR43174:SF2">
    <property type="entry name" value="UDP-N-ACETYLGLUCOSAMINE 2-EPIMERASE"/>
    <property type="match status" value="1"/>
</dbReference>
<dbReference type="SUPFAM" id="SSF53756">
    <property type="entry name" value="UDP-Glycosyltransferase/glycogen phosphorylase"/>
    <property type="match status" value="1"/>
</dbReference>
<dbReference type="AlphaFoldDB" id="X1CMB1"/>
<evidence type="ECO:0000256" key="1">
    <source>
        <dbReference type="ARBA" id="ARBA00023235"/>
    </source>
</evidence>
<proteinExistence type="inferred from homology"/>
<feature type="non-terminal residue" evidence="5">
    <location>
        <position position="127"/>
    </location>
</feature>
<dbReference type="EC" id="5.1.3.14" evidence="3"/>
<evidence type="ECO:0000256" key="3">
    <source>
        <dbReference type="ARBA" id="ARBA00038858"/>
    </source>
</evidence>
<dbReference type="InterPro" id="IPR003331">
    <property type="entry name" value="UDP_GlcNAc_Epimerase_2_dom"/>
</dbReference>
<evidence type="ECO:0000259" key="4">
    <source>
        <dbReference type="Pfam" id="PF02350"/>
    </source>
</evidence>
<dbReference type="InterPro" id="IPR029767">
    <property type="entry name" value="WecB-like"/>
</dbReference>
<dbReference type="Pfam" id="PF02350">
    <property type="entry name" value="Epimerase_2"/>
    <property type="match status" value="1"/>
</dbReference>
<comment type="caution">
    <text evidence="5">The sequence shown here is derived from an EMBL/GenBank/DDBJ whole genome shotgun (WGS) entry which is preliminary data.</text>
</comment>
<name>X1CMB1_9ZZZZ</name>
<dbReference type="GO" id="GO:0008761">
    <property type="term" value="F:UDP-N-acetylglucosamine 2-epimerase activity"/>
    <property type="evidence" value="ECO:0007669"/>
    <property type="project" value="UniProtKB-EC"/>
</dbReference>
<sequence length="127" mass="14446">HNLLNEGYPPEKIVVTGNTVIDALMTVAAIKYDWSKGPLANFKENQRIVLITAHRRESFGEPFREIYHAIKELALKFKSSGIHFVYPVHMNPNVQRPVNEILSGISNISLVEPLDYTSFVHLMKNSE</sequence>
<organism evidence="5">
    <name type="scientific">marine sediment metagenome</name>
    <dbReference type="NCBI Taxonomy" id="412755"/>
    <lineage>
        <taxon>unclassified sequences</taxon>
        <taxon>metagenomes</taxon>
        <taxon>ecological metagenomes</taxon>
    </lineage>
</organism>
<protein>
    <recommendedName>
        <fullName evidence="3">UDP-N-acetylglucosamine 2-epimerase (non-hydrolyzing)</fullName>
        <ecNumber evidence="3">5.1.3.14</ecNumber>
    </recommendedName>
</protein>
<reference evidence="5" key="1">
    <citation type="journal article" date="2014" name="Front. Microbiol.">
        <title>High frequency of phylogenetically diverse reductive dehalogenase-homologous genes in deep subseafloor sedimentary metagenomes.</title>
        <authorList>
            <person name="Kawai M."/>
            <person name="Futagami T."/>
            <person name="Toyoda A."/>
            <person name="Takaki Y."/>
            <person name="Nishi S."/>
            <person name="Hori S."/>
            <person name="Arai W."/>
            <person name="Tsubouchi T."/>
            <person name="Morono Y."/>
            <person name="Uchiyama I."/>
            <person name="Ito T."/>
            <person name="Fujiyama A."/>
            <person name="Inagaki F."/>
            <person name="Takami H."/>
        </authorList>
    </citation>
    <scope>NUCLEOTIDE SEQUENCE</scope>
    <source>
        <strain evidence="5">Expedition CK06-06</strain>
    </source>
</reference>
<dbReference type="PANTHER" id="PTHR43174">
    <property type="entry name" value="UDP-N-ACETYLGLUCOSAMINE 2-EPIMERASE"/>
    <property type="match status" value="1"/>
</dbReference>
<dbReference type="Gene3D" id="3.40.50.2000">
    <property type="entry name" value="Glycogen Phosphorylase B"/>
    <property type="match status" value="2"/>
</dbReference>
<evidence type="ECO:0000313" key="5">
    <source>
        <dbReference type="EMBL" id="GAH08897.1"/>
    </source>
</evidence>